<evidence type="ECO:0000313" key="9">
    <source>
        <dbReference type="Proteomes" id="UP000634136"/>
    </source>
</evidence>
<dbReference type="InterPro" id="IPR017187">
    <property type="entry name" value="EIN2"/>
</dbReference>
<dbReference type="Proteomes" id="UP000634136">
    <property type="component" value="Unassembled WGS sequence"/>
</dbReference>
<dbReference type="InterPro" id="IPR001046">
    <property type="entry name" value="NRAMP_fam"/>
</dbReference>
<protein>
    <submittedName>
        <fullName evidence="8">Ethylene-insensitive protein 2</fullName>
    </submittedName>
</protein>
<dbReference type="GO" id="GO:0005886">
    <property type="term" value="C:plasma membrane"/>
    <property type="evidence" value="ECO:0007669"/>
    <property type="project" value="TreeGrafter"/>
</dbReference>
<comment type="similarity">
    <text evidence="2">Belongs to the NRAMP (TC 2.A.55) family.</text>
</comment>
<evidence type="ECO:0000313" key="8">
    <source>
        <dbReference type="EMBL" id="KAF7804447.1"/>
    </source>
</evidence>
<evidence type="ECO:0000256" key="6">
    <source>
        <dbReference type="SAM" id="MobiDB-lite"/>
    </source>
</evidence>
<feature type="transmembrane region" description="Helical" evidence="7">
    <location>
        <begin position="326"/>
        <end position="346"/>
    </location>
</feature>
<keyword evidence="9" id="KW-1185">Reference proteome</keyword>
<dbReference type="Pfam" id="PF01566">
    <property type="entry name" value="Nramp"/>
    <property type="match status" value="1"/>
</dbReference>
<feature type="compositionally biased region" description="Polar residues" evidence="6">
    <location>
        <begin position="637"/>
        <end position="653"/>
    </location>
</feature>
<keyword evidence="3 7" id="KW-0812">Transmembrane</keyword>
<dbReference type="PANTHER" id="PTHR11706">
    <property type="entry name" value="SOLUTE CARRIER PROTEIN FAMILY 11 MEMBER"/>
    <property type="match status" value="1"/>
</dbReference>
<comment type="caution">
    <text evidence="8">The sequence shown here is derived from an EMBL/GenBank/DDBJ whole genome shotgun (WGS) entry which is preliminary data.</text>
</comment>
<evidence type="ECO:0000256" key="5">
    <source>
        <dbReference type="ARBA" id="ARBA00023136"/>
    </source>
</evidence>
<feature type="transmembrane region" description="Helical" evidence="7">
    <location>
        <begin position="353"/>
        <end position="376"/>
    </location>
</feature>
<evidence type="ECO:0000256" key="1">
    <source>
        <dbReference type="ARBA" id="ARBA00004141"/>
    </source>
</evidence>
<proteinExistence type="inferred from homology"/>
<feature type="region of interest" description="Disordered" evidence="6">
    <location>
        <begin position="593"/>
        <end position="659"/>
    </location>
</feature>
<feature type="compositionally biased region" description="Basic and acidic residues" evidence="6">
    <location>
        <begin position="613"/>
        <end position="622"/>
    </location>
</feature>
<evidence type="ECO:0000256" key="2">
    <source>
        <dbReference type="ARBA" id="ARBA00009965"/>
    </source>
</evidence>
<dbReference type="GO" id="GO:0005384">
    <property type="term" value="F:manganese ion transmembrane transporter activity"/>
    <property type="evidence" value="ECO:0007669"/>
    <property type="project" value="TreeGrafter"/>
</dbReference>
<gene>
    <name evidence="8" type="ORF">G2W53_043558</name>
</gene>
<sequence>MEAETLNANSLPGLLNRSLPAIIPMLMISIGYVDPGKWAAIVEGGSRFGFDLLAFMLVFNLAAIFCQYISARISVITGRDLAEICSNEYDTWTCMFLGVQTELSVIMLDLNMILGMAHGLNLLSGWDLFSCVFLTATGAVSHLLLAILLDNGKAKILGMFVAVFVLLSFVLGVLINQPEIPLSMNGVLTNLSGESAFTLMSLLGATIVPHNFYLHSSVVQWHKGSTDISQDALCHKHFWAILCVFSSLYLVNNVLINTAANEFYSSGLVLVTFQDALSPMEQVLRSPIALVAFLLVLFLSNQTTALTWSLGGEVVVHGFLKLDIPGWLHCATIRVIAVLPALYCVWSSGAEGMYQLLIFTQIMVALQLPSAVIPLFRIATSRSIMGSHKVSQFLEFFALIIFIGMLGLNIVFLVEMIFGSSDWVSNLRWNVGNGMSISFLVLLITACASLCLMLWLAATPLKSASTQLDAQVWNWDMPKTVPNPPVESEISGLTETRYHGDASIQVKEPSPGLTRTLEYSDVTVASFHPDIPETIMEPHQELDVTTVKENHSISSFPSSLKTVAKEPDSTLGSEVVSTVVNETFGATLVNPESSKMESNFSVEKPVEVEGDTNAERYDHDGDSWDNEESSKVVSVCAPSSTSDGPASFRSLSGKSDEGGNSIGSLSRLAGLGRAARRQLATILDEFWGQLYDRHGQATEEAKAKKLDILFGVDSRSSGSLQKVDASGKEYSEYLASIGSRASDTLMNSSLYESPKQPWMQSHLESSYGLQRSSSSLRTNPIQLLDAYVQTSNRNVLDSGERRYSSVRNLPSSEALDYQPATVHGYQIASYHSRVGKDRNSDLNGPMELSSLKSPSIGNTHYRGSIAYALGQKLQNGLGVGQPPGFEKVAVPRNGPLQPERPYYELCSSGPVDSVVSSVNTKKYHSLPDISGYSPHRDVYISDKSAPWNGSVGYGSTAARSSYALSYSNSGSRTGAPLAFDEVSPSKYALSSQLSSGFNTGSLWSRQPFEQFGVADKIHNAPMEDVGSRPSSFAQETTSVVDIEVKLLQSFRQCIVKLLKLEGSDWLFRQNGGADEDLIDRVAARERFLYEVEAREMNQAAHIGEAHSFSSDRKSGSAMKNNEASFFVSSVPHCGEDCIWKSDLIISFGVWCIHRILDFSLMESRPELWGKYTYVLNRLQGIIDPAFAKPRNPKSPCFCLQVPMAHQQKSSPPHSNGMPPPAVKPGRGKCTTAPMLLDLIKDVEIAVSSRKGRTGTAAGDVAFPKGKENLASVLKRYKRRLSNKPVGNHEVTGLRKISASAPYNS</sequence>
<feature type="transmembrane region" description="Helical" evidence="7">
    <location>
        <begin position="288"/>
        <end position="306"/>
    </location>
</feature>
<dbReference type="GO" id="GO:0015086">
    <property type="term" value="F:cadmium ion transmembrane transporter activity"/>
    <property type="evidence" value="ECO:0007669"/>
    <property type="project" value="TreeGrafter"/>
</dbReference>
<dbReference type="PRINTS" id="PR00447">
    <property type="entry name" value="NATRESASSCMP"/>
</dbReference>
<keyword evidence="4 7" id="KW-1133">Transmembrane helix</keyword>
<evidence type="ECO:0000256" key="3">
    <source>
        <dbReference type="ARBA" id="ARBA00022692"/>
    </source>
</evidence>
<dbReference type="PANTHER" id="PTHR11706:SF75">
    <property type="entry name" value="ETHYLENE-INSENSITIVE PROTEIN 2"/>
    <property type="match status" value="1"/>
</dbReference>
<dbReference type="GO" id="GO:0034755">
    <property type="term" value="P:iron ion transmembrane transport"/>
    <property type="evidence" value="ECO:0007669"/>
    <property type="project" value="TreeGrafter"/>
</dbReference>
<feature type="transmembrane region" description="Helical" evidence="7">
    <location>
        <begin position="396"/>
        <end position="418"/>
    </location>
</feature>
<keyword evidence="5 7" id="KW-0472">Membrane</keyword>
<name>A0A834SIY3_9FABA</name>
<dbReference type="EMBL" id="JAAIUW010000013">
    <property type="protein sequence ID" value="KAF7804447.1"/>
    <property type="molecule type" value="Genomic_DNA"/>
</dbReference>
<reference evidence="8" key="1">
    <citation type="submission" date="2020-09" db="EMBL/GenBank/DDBJ databases">
        <title>Genome-Enabled Discovery of Anthraquinone Biosynthesis in Senna tora.</title>
        <authorList>
            <person name="Kang S.-H."/>
            <person name="Pandey R.P."/>
            <person name="Lee C.-M."/>
            <person name="Sim J.-S."/>
            <person name="Jeong J.-T."/>
            <person name="Choi B.-S."/>
            <person name="Jung M."/>
            <person name="Ginzburg D."/>
            <person name="Zhao K."/>
            <person name="Won S.Y."/>
            <person name="Oh T.-J."/>
            <person name="Yu Y."/>
            <person name="Kim N.-H."/>
            <person name="Lee O.R."/>
            <person name="Lee T.-H."/>
            <person name="Bashyal P."/>
            <person name="Kim T.-S."/>
            <person name="Lee W.-H."/>
            <person name="Kawkins C."/>
            <person name="Kim C.-K."/>
            <person name="Kim J.S."/>
            <person name="Ahn B.O."/>
            <person name="Rhee S.Y."/>
            <person name="Sohng J.K."/>
        </authorList>
    </citation>
    <scope>NUCLEOTIDE SEQUENCE</scope>
    <source>
        <tissue evidence="8">Leaf</tissue>
    </source>
</reference>
<dbReference type="OrthoDB" id="409173at2759"/>
<feature type="transmembrane region" description="Helical" evidence="7">
    <location>
        <begin position="126"/>
        <end position="149"/>
    </location>
</feature>
<organism evidence="8 9">
    <name type="scientific">Senna tora</name>
    <dbReference type="NCBI Taxonomy" id="362788"/>
    <lineage>
        <taxon>Eukaryota</taxon>
        <taxon>Viridiplantae</taxon>
        <taxon>Streptophyta</taxon>
        <taxon>Embryophyta</taxon>
        <taxon>Tracheophyta</taxon>
        <taxon>Spermatophyta</taxon>
        <taxon>Magnoliopsida</taxon>
        <taxon>eudicotyledons</taxon>
        <taxon>Gunneridae</taxon>
        <taxon>Pentapetalae</taxon>
        <taxon>rosids</taxon>
        <taxon>fabids</taxon>
        <taxon>Fabales</taxon>
        <taxon>Fabaceae</taxon>
        <taxon>Caesalpinioideae</taxon>
        <taxon>Cassia clade</taxon>
        <taxon>Senna</taxon>
    </lineage>
</organism>
<evidence type="ECO:0000256" key="4">
    <source>
        <dbReference type="ARBA" id="ARBA00022989"/>
    </source>
</evidence>
<feature type="transmembrane region" description="Helical" evidence="7">
    <location>
        <begin position="52"/>
        <end position="71"/>
    </location>
</feature>
<accession>A0A834SIY3</accession>
<feature type="transmembrane region" description="Helical" evidence="7">
    <location>
        <begin position="92"/>
        <end position="114"/>
    </location>
</feature>
<feature type="transmembrane region" description="Helical" evidence="7">
    <location>
        <begin position="156"/>
        <end position="175"/>
    </location>
</feature>
<dbReference type="PIRSF" id="PIRSF037378">
    <property type="entry name" value="EIN2"/>
    <property type="match status" value="1"/>
</dbReference>
<feature type="transmembrane region" description="Helical" evidence="7">
    <location>
        <begin position="14"/>
        <end position="32"/>
    </location>
</feature>
<comment type="subcellular location">
    <subcellularLocation>
        <location evidence="1">Membrane</location>
        <topology evidence="1">Multi-pass membrane protein</topology>
    </subcellularLocation>
</comment>
<dbReference type="GO" id="GO:0009873">
    <property type="term" value="P:ethylene-activated signaling pathway"/>
    <property type="evidence" value="ECO:0007669"/>
    <property type="project" value="InterPro"/>
</dbReference>
<feature type="transmembrane region" description="Helical" evidence="7">
    <location>
        <begin position="439"/>
        <end position="458"/>
    </location>
</feature>
<evidence type="ECO:0000256" key="7">
    <source>
        <dbReference type="SAM" id="Phobius"/>
    </source>
</evidence>